<dbReference type="InterPro" id="IPR024455">
    <property type="entry name" value="Phage_capsid"/>
</dbReference>
<dbReference type="SUPFAM" id="SSF56563">
    <property type="entry name" value="Major capsid protein gp5"/>
    <property type="match status" value="1"/>
</dbReference>
<reference evidence="4 5" key="2">
    <citation type="submission" date="2017-10" db="EMBL/GenBank/DDBJ databases">
        <authorList>
            <person name="Banno H."/>
            <person name="Chua N.-H."/>
        </authorList>
    </citation>
    <scope>NUCLEOTIDE SEQUENCE [LARGE SCALE GENOMIC DNA]</scope>
    <source>
        <strain evidence="4 5">JK626</strain>
    </source>
</reference>
<name>A0A2G3DYR4_9FIRM</name>
<dbReference type="Pfam" id="PF05065">
    <property type="entry name" value="Phage_capsid"/>
    <property type="match status" value="1"/>
</dbReference>
<feature type="compositionally biased region" description="Basic and acidic residues" evidence="2">
    <location>
        <begin position="1"/>
        <end position="13"/>
    </location>
</feature>
<feature type="region of interest" description="Disordered" evidence="2">
    <location>
        <begin position="1"/>
        <end position="37"/>
    </location>
</feature>
<comment type="subcellular location">
    <subcellularLocation>
        <location evidence="1">Virion</location>
    </subcellularLocation>
</comment>
<feature type="compositionally biased region" description="Basic and acidic residues" evidence="2">
    <location>
        <begin position="25"/>
        <end position="37"/>
    </location>
</feature>
<comment type="caution">
    <text evidence="4">The sequence shown here is derived from an EMBL/GenBank/DDBJ whole genome shotgun (WGS) entry which is preliminary data.</text>
</comment>
<evidence type="ECO:0000256" key="1">
    <source>
        <dbReference type="ARBA" id="ARBA00004328"/>
    </source>
</evidence>
<feature type="domain" description="Phage capsid-like C-terminal" evidence="3">
    <location>
        <begin position="114"/>
        <end position="378"/>
    </location>
</feature>
<accession>A0A2G3DYR4</accession>
<evidence type="ECO:0000256" key="2">
    <source>
        <dbReference type="SAM" id="MobiDB-lite"/>
    </source>
</evidence>
<dbReference type="EMBL" id="PDYF01000007">
    <property type="protein sequence ID" value="PHU36015.1"/>
    <property type="molecule type" value="Genomic_DNA"/>
</dbReference>
<sequence>MNFKELEEKRAQLQEEMESLLSTAKTEERAMTEEESAKFDGLEKEIKNIDATLAAEKRAEELKITKEEEPMPEVRAEETKVTEESEVRAFEAFVRNNLEELRAGEQQLTEGNNGAIVPTTIANKIIEEVRDMVPFLTLGDVYNTNGKLSVPVYSEDSTNYINADYVDEGTSLVDNIGEFTSVDLTGYVIGALALVSNKLISNTEINITDFVVRKVAEAIAEKLETEFIVGTNNKITGVLGATVRVTTAAAGAITYDELVSLKHSIKKRFRKNAKWIMNDATYEALCKLKDGNHQPYFKDDEYKILGCEVLISDSMPAIAASAKAIVFGDLSGYSIKMTKKVEVKILRERFAERNMVGVIGYGEYDGKITDGKKLAVLQMKAS</sequence>
<dbReference type="Gene3D" id="3.30.2400.10">
    <property type="entry name" value="Major capsid protein gp5"/>
    <property type="match status" value="1"/>
</dbReference>
<dbReference type="Gene3D" id="3.30.2320.10">
    <property type="entry name" value="hypothetical protein PF0899 domain"/>
    <property type="match status" value="1"/>
</dbReference>
<protein>
    <submittedName>
        <fullName evidence="4">Phage major capsid protein</fullName>
    </submittedName>
</protein>
<evidence type="ECO:0000259" key="3">
    <source>
        <dbReference type="Pfam" id="PF05065"/>
    </source>
</evidence>
<dbReference type="AlphaFoldDB" id="A0A2G3DYR4"/>
<dbReference type="Proteomes" id="UP000225889">
    <property type="component" value="Unassembled WGS sequence"/>
</dbReference>
<evidence type="ECO:0000313" key="4">
    <source>
        <dbReference type="EMBL" id="PHU36015.1"/>
    </source>
</evidence>
<dbReference type="NCBIfam" id="TIGR01554">
    <property type="entry name" value="major_cap_HK97"/>
    <property type="match status" value="1"/>
</dbReference>
<organism evidence="4 5">
    <name type="scientific">Pseudobutyrivibrio ruminis</name>
    <dbReference type="NCBI Taxonomy" id="46206"/>
    <lineage>
        <taxon>Bacteria</taxon>
        <taxon>Bacillati</taxon>
        <taxon>Bacillota</taxon>
        <taxon>Clostridia</taxon>
        <taxon>Lachnospirales</taxon>
        <taxon>Lachnospiraceae</taxon>
        <taxon>Pseudobutyrivibrio</taxon>
    </lineage>
</organism>
<proteinExistence type="predicted"/>
<gene>
    <name evidence="4" type="ORF">CSX01_01920</name>
</gene>
<dbReference type="InterPro" id="IPR054612">
    <property type="entry name" value="Phage_capsid-like_C"/>
</dbReference>
<evidence type="ECO:0000313" key="5">
    <source>
        <dbReference type="Proteomes" id="UP000225889"/>
    </source>
</evidence>
<reference evidence="4 5" key="1">
    <citation type="submission" date="2017-10" db="EMBL/GenBank/DDBJ databases">
        <title>Resolving the taxonomy of Roseburia spp., Eubacterium rectale and Agathobacter spp. through phylogenomic analysis.</title>
        <authorList>
            <person name="Sheridan P.O."/>
            <person name="Walker A.W."/>
            <person name="Duncan S.H."/>
            <person name="Scott K.P."/>
            <person name="Toole P.W.O."/>
            <person name="Luis P."/>
            <person name="Flint H.J."/>
        </authorList>
    </citation>
    <scope>NUCLEOTIDE SEQUENCE [LARGE SCALE GENOMIC DNA]</scope>
    <source>
        <strain evidence="4 5">JK626</strain>
    </source>
</reference>
<dbReference type="RefSeq" id="WP_099391234.1">
    <property type="nucleotide sequence ID" value="NZ_PDYF01000007.1"/>
</dbReference>